<feature type="non-terminal residue" evidence="1">
    <location>
        <position position="154"/>
    </location>
</feature>
<accession>A0A7V8NUR2</accession>
<dbReference type="EMBL" id="JACDQQ010002151">
    <property type="protein sequence ID" value="MBA0087726.1"/>
    <property type="molecule type" value="Genomic_DNA"/>
</dbReference>
<dbReference type="Proteomes" id="UP000567293">
    <property type="component" value="Unassembled WGS sequence"/>
</dbReference>
<keyword evidence="2" id="KW-1185">Reference proteome</keyword>
<proteinExistence type="predicted"/>
<dbReference type="AlphaFoldDB" id="A0A7V8NUR2"/>
<comment type="caution">
    <text evidence="1">The sequence shown here is derived from an EMBL/GenBank/DDBJ whole genome shotgun (WGS) entry which is preliminary data.</text>
</comment>
<organism evidence="1 2">
    <name type="scientific">Candidatus Acidiferrum panamense</name>
    <dbReference type="NCBI Taxonomy" id="2741543"/>
    <lineage>
        <taxon>Bacteria</taxon>
        <taxon>Pseudomonadati</taxon>
        <taxon>Acidobacteriota</taxon>
        <taxon>Terriglobia</taxon>
        <taxon>Candidatus Acidiferrales</taxon>
        <taxon>Candidatus Acidiferrum</taxon>
    </lineage>
</organism>
<evidence type="ECO:0000313" key="1">
    <source>
        <dbReference type="EMBL" id="MBA0087726.1"/>
    </source>
</evidence>
<gene>
    <name evidence="1" type="ORF">HRJ53_22300</name>
</gene>
<name>A0A7V8NUR2_9BACT</name>
<evidence type="ECO:0000313" key="2">
    <source>
        <dbReference type="Proteomes" id="UP000567293"/>
    </source>
</evidence>
<sequence length="154" mass="17024">MTDFLLVAWVSALIELRRLGWMLGLGKPWSAGEKLKLLFAGYNGTRNTGSDARVEEMLRQVRHVLGADNVDFSVMTQDFGRTKGYFEGTRQVYLPDVFPPFLWHEVRQNHGVIACEGSMFKSKFANALTTMMIGSLGLASAENKLSIGYGGEAG</sequence>
<protein>
    <submittedName>
        <fullName evidence="1">Uncharacterized protein</fullName>
    </submittedName>
</protein>
<reference evidence="1" key="1">
    <citation type="submission" date="2020-06" db="EMBL/GenBank/DDBJ databases">
        <title>Legume-microbial interactions unlock mineral nutrients during tropical forest succession.</title>
        <authorList>
            <person name="Epihov D.Z."/>
        </authorList>
    </citation>
    <scope>NUCLEOTIDE SEQUENCE [LARGE SCALE GENOMIC DNA]</scope>
    <source>
        <strain evidence="1">Pan2503</strain>
    </source>
</reference>